<dbReference type="Gene3D" id="2.30.40.10">
    <property type="entry name" value="Urease, subunit C, domain 1"/>
    <property type="match status" value="1"/>
</dbReference>
<dbReference type="Pfam" id="PF07969">
    <property type="entry name" value="Amidohydro_3"/>
    <property type="match status" value="1"/>
</dbReference>
<feature type="domain" description="Amidohydrolase 3" evidence="1">
    <location>
        <begin position="49"/>
        <end position="561"/>
    </location>
</feature>
<proteinExistence type="predicted"/>
<dbReference type="SUPFAM" id="SSF51338">
    <property type="entry name" value="Composite domain of metallo-dependent hydrolases"/>
    <property type="match status" value="1"/>
</dbReference>
<organism evidence="2 3">
    <name type="scientific">Microbispora rosea</name>
    <dbReference type="NCBI Taxonomy" id="58117"/>
    <lineage>
        <taxon>Bacteria</taxon>
        <taxon>Bacillati</taxon>
        <taxon>Actinomycetota</taxon>
        <taxon>Actinomycetes</taxon>
        <taxon>Streptosporangiales</taxon>
        <taxon>Streptosporangiaceae</taxon>
        <taxon>Microbispora</taxon>
    </lineage>
</organism>
<dbReference type="EMBL" id="FTNI01000001">
    <property type="protein sequence ID" value="SIQ16325.1"/>
    <property type="molecule type" value="Genomic_DNA"/>
</dbReference>
<dbReference type="Gene3D" id="3.10.310.70">
    <property type="match status" value="1"/>
</dbReference>
<gene>
    <name evidence="2" type="ORF">SAMN05421833_1013</name>
</gene>
<dbReference type="SUPFAM" id="SSF51556">
    <property type="entry name" value="Metallo-dependent hydrolases"/>
    <property type="match status" value="1"/>
</dbReference>
<protein>
    <recommendedName>
        <fullName evidence="1">Amidohydrolase 3 domain-containing protein</fullName>
    </recommendedName>
</protein>
<dbReference type="InterPro" id="IPR011059">
    <property type="entry name" value="Metal-dep_hydrolase_composite"/>
</dbReference>
<dbReference type="InterPro" id="IPR032466">
    <property type="entry name" value="Metal_Hydrolase"/>
</dbReference>
<dbReference type="PANTHER" id="PTHR22642:SF2">
    <property type="entry name" value="PROTEIN LONG AFTER FAR-RED 3"/>
    <property type="match status" value="1"/>
</dbReference>
<name>A0A1N6QIC1_9ACTN</name>
<evidence type="ECO:0000313" key="2">
    <source>
        <dbReference type="EMBL" id="SIQ16325.1"/>
    </source>
</evidence>
<evidence type="ECO:0000259" key="1">
    <source>
        <dbReference type="Pfam" id="PF07969"/>
    </source>
</evidence>
<reference evidence="3" key="1">
    <citation type="submission" date="2017-01" db="EMBL/GenBank/DDBJ databases">
        <authorList>
            <person name="Varghese N."/>
            <person name="Submissions S."/>
        </authorList>
    </citation>
    <scope>NUCLEOTIDE SEQUENCE [LARGE SCALE GENOMIC DNA]</scope>
    <source>
        <strain evidence="3">ATCC 12950</strain>
    </source>
</reference>
<dbReference type="OrthoDB" id="3173428at2"/>
<dbReference type="Gene3D" id="3.20.20.140">
    <property type="entry name" value="Metal-dependent hydrolases"/>
    <property type="match status" value="1"/>
</dbReference>
<keyword evidence="3" id="KW-1185">Reference proteome</keyword>
<accession>A0A1N6QIC1</accession>
<dbReference type="Proteomes" id="UP000186096">
    <property type="component" value="Unassembled WGS sequence"/>
</dbReference>
<dbReference type="PANTHER" id="PTHR22642">
    <property type="entry name" value="IMIDAZOLONEPROPIONASE"/>
    <property type="match status" value="1"/>
</dbReference>
<dbReference type="InterPro" id="IPR013108">
    <property type="entry name" value="Amidohydro_3"/>
</dbReference>
<dbReference type="STRING" id="58117.SAMN05421833_1013"/>
<dbReference type="GO" id="GO:0016810">
    <property type="term" value="F:hydrolase activity, acting on carbon-nitrogen (but not peptide) bonds"/>
    <property type="evidence" value="ECO:0007669"/>
    <property type="project" value="InterPro"/>
</dbReference>
<sequence length="568" mass="62056">MDTTVLVGGRIITCDERGTIAEAIAIRDGRVLAVGDSDAVRAQAGTGARVADLGGGIVIPGLIDTHPHLMHFGALAEPLVDLTDVSCHEDIVARIAARAAVTPPGEWIMTTPVGEPHYFIRRSYRDLVEGVLPHRDVLDRAAPRHPVFIQAWAPVVPNVCAMNSLALDLLDISHATPDRVGDVWIEKDAAGRPTGRLHGSVTNYYCDDPFMNGLLRRLPLLQPEAIIPGTRRAMRAFNALGVTAVYEAHLMTFSLIEFYRSLRDQDQLTLRVLCAPEAEPFGVVWSDPLQPPGYRERLDRARDLTDRSDHMFRVDGVTVSPYGPCWPGFARMREAYQDPYGRQTRGRSTVSLEKVGQAIRYCHEKGVRLNIVTSGQAETDGVLGRLEELGHAPLTTDGRAWLLQHFSFAEPDLVRRAAALGLDITTTMSFSWGKGELVRERFGAHLLPDFIPLARLLDSGLHVAAGTDWGPKNVFEHIALAVEPRYAAGGDAAATPGISRRRALAMWTSEAAHVLRWDDIGSLRPGNHADLVILDRDPLACPLDELPGTQVVTTMLGGETVTGPDPTE</sequence>
<evidence type="ECO:0000313" key="3">
    <source>
        <dbReference type="Proteomes" id="UP000186096"/>
    </source>
</evidence>
<dbReference type="AlphaFoldDB" id="A0A1N6QIC1"/>
<dbReference type="RefSeq" id="WP_076431704.1">
    <property type="nucleotide sequence ID" value="NZ_FTNI01000001.1"/>
</dbReference>